<dbReference type="EMBL" id="JQBZ01000025">
    <property type="protein sequence ID" value="KRN88760.1"/>
    <property type="molecule type" value="Genomic_DNA"/>
</dbReference>
<dbReference type="InterPro" id="IPR029028">
    <property type="entry name" value="Alpha/beta_knot_MTases"/>
</dbReference>
<dbReference type="GO" id="GO:0005737">
    <property type="term" value="C:cytoplasm"/>
    <property type="evidence" value="ECO:0007669"/>
    <property type="project" value="UniProtKB-SubCell"/>
</dbReference>
<dbReference type="PATRIC" id="fig|1122146.4.peg.758"/>
<dbReference type="InterPro" id="IPR015947">
    <property type="entry name" value="PUA-like_sf"/>
</dbReference>
<feature type="domain" description="Ribosomal RNA small subunit methyltransferase E PUA-like" evidence="14">
    <location>
        <begin position="20"/>
        <end position="65"/>
    </location>
</feature>
<evidence type="ECO:0000256" key="7">
    <source>
        <dbReference type="ARBA" id="ARBA00022603"/>
    </source>
</evidence>
<keyword evidence="9 12" id="KW-0949">S-adenosyl-L-methionine</keyword>
<dbReference type="Proteomes" id="UP000051500">
    <property type="component" value="Unassembled WGS sequence"/>
</dbReference>
<dbReference type="GO" id="GO:0070475">
    <property type="term" value="P:rRNA base methylation"/>
    <property type="evidence" value="ECO:0007669"/>
    <property type="project" value="TreeGrafter"/>
</dbReference>
<evidence type="ECO:0000256" key="8">
    <source>
        <dbReference type="ARBA" id="ARBA00022679"/>
    </source>
</evidence>
<dbReference type="InterPro" id="IPR046887">
    <property type="entry name" value="RsmE_PUA-like"/>
</dbReference>
<accession>A0A0R2KHC7</accession>
<evidence type="ECO:0000259" key="14">
    <source>
        <dbReference type="Pfam" id="PF20260"/>
    </source>
</evidence>
<dbReference type="SUPFAM" id="SSF88697">
    <property type="entry name" value="PUA domain-like"/>
    <property type="match status" value="1"/>
</dbReference>
<gene>
    <name evidence="15" type="ORF">IV53_GL000728</name>
</gene>
<dbReference type="PANTHER" id="PTHR30027">
    <property type="entry name" value="RIBOSOMAL RNA SMALL SUBUNIT METHYLTRANSFERASE E"/>
    <property type="match status" value="1"/>
</dbReference>
<dbReference type="NCBIfam" id="TIGR00046">
    <property type="entry name" value="RsmE family RNA methyltransferase"/>
    <property type="match status" value="1"/>
</dbReference>
<evidence type="ECO:0000256" key="9">
    <source>
        <dbReference type="ARBA" id="ARBA00022691"/>
    </source>
</evidence>
<evidence type="ECO:0000313" key="16">
    <source>
        <dbReference type="Proteomes" id="UP000051500"/>
    </source>
</evidence>
<dbReference type="STRING" id="1122146.IV53_GL000728"/>
<dbReference type="Gene3D" id="3.40.1280.10">
    <property type="match status" value="1"/>
</dbReference>
<comment type="catalytic activity">
    <reaction evidence="11 12">
        <text>uridine(1498) in 16S rRNA + S-adenosyl-L-methionine = N(3)-methyluridine(1498) in 16S rRNA + S-adenosyl-L-homocysteine + H(+)</text>
        <dbReference type="Rhea" id="RHEA:42920"/>
        <dbReference type="Rhea" id="RHEA-COMP:10283"/>
        <dbReference type="Rhea" id="RHEA-COMP:10284"/>
        <dbReference type="ChEBI" id="CHEBI:15378"/>
        <dbReference type="ChEBI" id="CHEBI:57856"/>
        <dbReference type="ChEBI" id="CHEBI:59789"/>
        <dbReference type="ChEBI" id="CHEBI:65315"/>
        <dbReference type="ChEBI" id="CHEBI:74502"/>
        <dbReference type="EC" id="2.1.1.193"/>
    </reaction>
</comment>
<evidence type="ECO:0000313" key="15">
    <source>
        <dbReference type="EMBL" id="KRN88760.1"/>
    </source>
</evidence>
<dbReference type="Pfam" id="PF20260">
    <property type="entry name" value="PUA_4"/>
    <property type="match status" value="1"/>
</dbReference>
<evidence type="ECO:0000256" key="1">
    <source>
        <dbReference type="ARBA" id="ARBA00004496"/>
    </source>
</evidence>
<dbReference type="PANTHER" id="PTHR30027:SF3">
    <property type="entry name" value="16S RRNA (URACIL(1498)-N(3))-METHYLTRANSFERASE"/>
    <property type="match status" value="1"/>
</dbReference>
<sequence length="259" mass="28846">MQRYFSDEQTLQLKQTITLPADLYKHAITVMRMREGSEFELVTQDQQVNIMTLTAVTKKSAQAQVTEIFTHQVELPVEVTIACGLPKSDKKTDLIVEKGTELGATHFIFFTSDYSQGKWDEKKQIKKLERLNKKALSAAEQSHRVVVPDVKYVKKLADLDVSAYQARVVAYEESAKAGEVSNLVQVLSHLQGKQTPPQQMIALFGPEGGISPQEISTLEANDFTLCGLGPRIMRAETAPLAFLATTMYALELAQQTPKD</sequence>
<organism evidence="15 16">
    <name type="scientific">Ligilactobacillus ceti DSM 22408</name>
    <dbReference type="NCBI Taxonomy" id="1122146"/>
    <lineage>
        <taxon>Bacteria</taxon>
        <taxon>Bacillati</taxon>
        <taxon>Bacillota</taxon>
        <taxon>Bacilli</taxon>
        <taxon>Lactobacillales</taxon>
        <taxon>Lactobacillaceae</taxon>
        <taxon>Ligilactobacillus</taxon>
    </lineage>
</organism>
<evidence type="ECO:0000256" key="6">
    <source>
        <dbReference type="ARBA" id="ARBA00022552"/>
    </source>
</evidence>
<keyword evidence="7 12" id="KW-0489">Methyltransferase</keyword>
<proteinExistence type="inferred from homology"/>
<evidence type="ECO:0000256" key="12">
    <source>
        <dbReference type="PIRNR" id="PIRNR015601"/>
    </source>
</evidence>
<name>A0A0R2KHC7_9LACO</name>
<dbReference type="eggNOG" id="COG1385">
    <property type="taxonomic scope" value="Bacteria"/>
</dbReference>
<keyword evidence="8 12" id="KW-0808">Transferase</keyword>
<dbReference type="AlphaFoldDB" id="A0A0R2KHC7"/>
<comment type="function">
    <text evidence="10 12">Specifically methylates the N3 position of the uracil ring of uridine 1498 (m3U1498) in 16S rRNA. Acts on the fully assembled 30S ribosomal subunit.</text>
</comment>
<keyword evidence="6 12" id="KW-0698">rRNA processing</keyword>
<dbReference type="SUPFAM" id="SSF75217">
    <property type="entry name" value="alpha/beta knot"/>
    <property type="match status" value="1"/>
</dbReference>
<comment type="similarity">
    <text evidence="2 12">Belongs to the RNA methyltransferase RsmE family.</text>
</comment>
<comment type="caution">
    <text evidence="15">The sequence shown here is derived from an EMBL/GenBank/DDBJ whole genome shotgun (WGS) entry which is preliminary data.</text>
</comment>
<dbReference type="CDD" id="cd18084">
    <property type="entry name" value="RsmE-like"/>
    <property type="match status" value="1"/>
</dbReference>
<evidence type="ECO:0000259" key="13">
    <source>
        <dbReference type="Pfam" id="PF04452"/>
    </source>
</evidence>
<evidence type="ECO:0000256" key="2">
    <source>
        <dbReference type="ARBA" id="ARBA00005528"/>
    </source>
</evidence>
<keyword evidence="16" id="KW-1185">Reference proteome</keyword>
<evidence type="ECO:0000256" key="4">
    <source>
        <dbReference type="ARBA" id="ARBA00013673"/>
    </source>
</evidence>
<dbReference type="GO" id="GO:0070042">
    <property type="term" value="F:rRNA (uridine-N3-)-methyltransferase activity"/>
    <property type="evidence" value="ECO:0007669"/>
    <property type="project" value="TreeGrafter"/>
</dbReference>
<evidence type="ECO:0000256" key="11">
    <source>
        <dbReference type="ARBA" id="ARBA00047944"/>
    </source>
</evidence>
<feature type="domain" description="Ribosomal RNA small subunit methyltransferase E methyltransferase" evidence="13">
    <location>
        <begin position="74"/>
        <end position="245"/>
    </location>
</feature>
<evidence type="ECO:0000256" key="3">
    <source>
        <dbReference type="ARBA" id="ARBA00012328"/>
    </source>
</evidence>
<dbReference type="EC" id="2.1.1.193" evidence="3 12"/>
<keyword evidence="5 12" id="KW-0963">Cytoplasm</keyword>
<dbReference type="OrthoDB" id="9815641at2"/>
<evidence type="ECO:0000256" key="10">
    <source>
        <dbReference type="ARBA" id="ARBA00025699"/>
    </source>
</evidence>
<dbReference type="InterPro" id="IPR046886">
    <property type="entry name" value="RsmE_MTase_dom"/>
</dbReference>
<dbReference type="InterPro" id="IPR006700">
    <property type="entry name" value="RsmE"/>
</dbReference>
<reference evidence="15 16" key="1">
    <citation type="journal article" date="2015" name="Genome Announc.">
        <title>Expanding the biotechnology potential of lactobacilli through comparative genomics of 213 strains and associated genera.</title>
        <authorList>
            <person name="Sun Z."/>
            <person name="Harris H.M."/>
            <person name="McCann A."/>
            <person name="Guo C."/>
            <person name="Argimon S."/>
            <person name="Zhang W."/>
            <person name="Yang X."/>
            <person name="Jeffery I.B."/>
            <person name="Cooney J.C."/>
            <person name="Kagawa T.F."/>
            <person name="Liu W."/>
            <person name="Song Y."/>
            <person name="Salvetti E."/>
            <person name="Wrobel A."/>
            <person name="Rasinkangas P."/>
            <person name="Parkhill J."/>
            <person name="Rea M.C."/>
            <person name="O'Sullivan O."/>
            <person name="Ritari J."/>
            <person name="Douillard F.P."/>
            <person name="Paul Ross R."/>
            <person name="Yang R."/>
            <person name="Briner A.E."/>
            <person name="Felis G.E."/>
            <person name="de Vos W.M."/>
            <person name="Barrangou R."/>
            <person name="Klaenhammer T.R."/>
            <person name="Caufield P.W."/>
            <person name="Cui Y."/>
            <person name="Zhang H."/>
            <person name="O'Toole P.W."/>
        </authorList>
    </citation>
    <scope>NUCLEOTIDE SEQUENCE [LARGE SCALE GENOMIC DNA]</scope>
    <source>
        <strain evidence="15 16">DSM 22408</strain>
    </source>
</reference>
<dbReference type="PIRSF" id="PIRSF015601">
    <property type="entry name" value="MTase_slr0722"/>
    <property type="match status" value="1"/>
</dbReference>
<evidence type="ECO:0000256" key="5">
    <source>
        <dbReference type="ARBA" id="ARBA00022490"/>
    </source>
</evidence>
<protein>
    <recommendedName>
        <fullName evidence="4 12">Ribosomal RNA small subunit methyltransferase E</fullName>
        <ecNumber evidence="3 12">2.1.1.193</ecNumber>
    </recommendedName>
</protein>
<dbReference type="RefSeq" id="WP_027107169.1">
    <property type="nucleotide sequence ID" value="NZ_JQBZ01000025.1"/>
</dbReference>
<dbReference type="Pfam" id="PF04452">
    <property type="entry name" value="Methyltrans_RNA"/>
    <property type="match status" value="1"/>
</dbReference>
<comment type="subcellular location">
    <subcellularLocation>
        <location evidence="1 12">Cytoplasm</location>
    </subcellularLocation>
</comment>
<dbReference type="InterPro" id="IPR029026">
    <property type="entry name" value="tRNA_m1G_MTases_N"/>
</dbReference>